<comment type="caution">
    <text evidence="2">The sequence shown here is derived from an EMBL/GenBank/DDBJ whole genome shotgun (WGS) entry which is preliminary data.</text>
</comment>
<name>A0ABR6ET73_9SPHI</name>
<dbReference type="EMBL" id="WNXC01000001">
    <property type="protein sequence ID" value="MBB2148463.1"/>
    <property type="molecule type" value="Genomic_DNA"/>
</dbReference>
<gene>
    <name evidence="2" type="ORF">GM920_06010</name>
</gene>
<dbReference type="RefSeq" id="WP_182954415.1">
    <property type="nucleotide sequence ID" value="NZ_WNXC01000001.1"/>
</dbReference>
<keyword evidence="3" id="KW-1185">Reference proteome</keyword>
<evidence type="ECO:0000313" key="3">
    <source>
        <dbReference type="Proteomes" id="UP000636110"/>
    </source>
</evidence>
<dbReference type="Proteomes" id="UP000636110">
    <property type="component" value="Unassembled WGS sequence"/>
</dbReference>
<dbReference type="InterPro" id="IPR016181">
    <property type="entry name" value="Acyl_CoA_acyltransferase"/>
</dbReference>
<reference evidence="2 3" key="1">
    <citation type="submission" date="2019-11" db="EMBL/GenBank/DDBJ databases">
        <title>Description of Pedobacter sp. LMG 31462T.</title>
        <authorList>
            <person name="Carlier A."/>
            <person name="Qi S."/>
            <person name="Vandamme P."/>
        </authorList>
    </citation>
    <scope>NUCLEOTIDE SEQUENCE [LARGE SCALE GENOMIC DNA]</scope>
    <source>
        <strain evidence="2 3">LMG 31462</strain>
    </source>
</reference>
<dbReference type="PANTHER" id="PTHR36174:SF1">
    <property type="entry name" value="LIPID II:GLYCINE GLYCYLTRANSFERASE"/>
    <property type="match status" value="1"/>
</dbReference>
<dbReference type="InterPro" id="IPR038740">
    <property type="entry name" value="BioF2-like_GNAT_dom"/>
</dbReference>
<dbReference type="Gene3D" id="3.40.630.30">
    <property type="match status" value="1"/>
</dbReference>
<evidence type="ECO:0000259" key="1">
    <source>
        <dbReference type="Pfam" id="PF13480"/>
    </source>
</evidence>
<feature type="domain" description="BioF2-like acetyltransferase" evidence="1">
    <location>
        <begin position="156"/>
        <end position="286"/>
    </location>
</feature>
<dbReference type="InterPro" id="IPR050644">
    <property type="entry name" value="PG_Glycine_Bridge_Synth"/>
</dbReference>
<dbReference type="SUPFAM" id="SSF55729">
    <property type="entry name" value="Acyl-CoA N-acyltransferases (Nat)"/>
    <property type="match status" value="1"/>
</dbReference>
<proteinExistence type="predicted"/>
<dbReference type="PANTHER" id="PTHR36174">
    <property type="entry name" value="LIPID II:GLYCINE GLYCYLTRANSFERASE"/>
    <property type="match status" value="1"/>
</dbReference>
<accession>A0ABR6ET73</accession>
<protein>
    <submittedName>
        <fullName evidence="2">GNAT family N-acetyltransferase</fullName>
    </submittedName>
</protein>
<evidence type="ECO:0000313" key="2">
    <source>
        <dbReference type="EMBL" id="MBB2148463.1"/>
    </source>
</evidence>
<organism evidence="2 3">
    <name type="scientific">Pedobacter gandavensis</name>
    <dbReference type="NCBI Taxonomy" id="2679963"/>
    <lineage>
        <taxon>Bacteria</taxon>
        <taxon>Pseudomonadati</taxon>
        <taxon>Bacteroidota</taxon>
        <taxon>Sphingobacteriia</taxon>
        <taxon>Sphingobacteriales</taxon>
        <taxon>Sphingobacteriaceae</taxon>
        <taxon>Pedobacter</taxon>
    </lineage>
</organism>
<sequence>MAYHLINIEQSAKWDACVHEAVNYDFYHTWHYHALEKNGEPLLFVYEEAGVFIALPLLKREINNSGLYDLTSVYGYSGPISNRNFKDISDQMLDNFKQSFLTFMKTSGFISLFSRLNPFIDQKVLIEKIGGLYDNGKTVYIDLSVSIEDQRAGYEKRLGRQIRQLRKMPFQIKETSSAKEIRLFTAMYTENMLRLGASPRYFYDESYFIQLLTNNGEECKLIVIYDGEEMICGAVIMCAGNVIRNHLSATADGYVHYSPSKLLTDEISVIGRQLGKRYFHLGGGLEGKEDSLFKFKNAFSTLLLPDSTWRFVSDSSVYNDLVKERNNTSNLNYFPLYRVPAVALK</sequence>
<dbReference type="Pfam" id="PF13480">
    <property type="entry name" value="Acetyltransf_6"/>
    <property type="match status" value="1"/>
</dbReference>